<keyword evidence="2" id="KW-0812">Transmembrane</keyword>
<dbReference type="Proteomes" id="UP001168821">
    <property type="component" value="Unassembled WGS sequence"/>
</dbReference>
<organism evidence="3 4">
    <name type="scientific">Zophobas morio</name>
    <dbReference type="NCBI Taxonomy" id="2755281"/>
    <lineage>
        <taxon>Eukaryota</taxon>
        <taxon>Metazoa</taxon>
        <taxon>Ecdysozoa</taxon>
        <taxon>Arthropoda</taxon>
        <taxon>Hexapoda</taxon>
        <taxon>Insecta</taxon>
        <taxon>Pterygota</taxon>
        <taxon>Neoptera</taxon>
        <taxon>Endopterygota</taxon>
        <taxon>Coleoptera</taxon>
        <taxon>Polyphaga</taxon>
        <taxon>Cucujiformia</taxon>
        <taxon>Tenebrionidae</taxon>
        <taxon>Zophobas</taxon>
    </lineage>
</organism>
<dbReference type="GO" id="GO:0008028">
    <property type="term" value="F:monocarboxylic acid transmembrane transporter activity"/>
    <property type="evidence" value="ECO:0007669"/>
    <property type="project" value="TreeGrafter"/>
</dbReference>
<dbReference type="PANTHER" id="PTHR11360:SF293">
    <property type="entry name" value="HERMES, ISOFORM A"/>
    <property type="match status" value="1"/>
</dbReference>
<feature type="compositionally biased region" description="Polar residues" evidence="1">
    <location>
        <begin position="22"/>
        <end position="42"/>
    </location>
</feature>
<feature type="transmembrane region" description="Helical" evidence="2">
    <location>
        <begin position="550"/>
        <end position="574"/>
    </location>
</feature>
<proteinExistence type="predicted"/>
<dbReference type="Gene3D" id="1.20.1250.20">
    <property type="entry name" value="MFS general substrate transporter like domains"/>
    <property type="match status" value="2"/>
</dbReference>
<feature type="transmembrane region" description="Helical" evidence="2">
    <location>
        <begin position="586"/>
        <end position="608"/>
    </location>
</feature>
<feature type="compositionally biased region" description="Polar residues" evidence="1">
    <location>
        <begin position="358"/>
        <end position="368"/>
    </location>
</feature>
<feature type="transmembrane region" description="Helical" evidence="2">
    <location>
        <begin position="459"/>
        <end position="484"/>
    </location>
</feature>
<dbReference type="FunFam" id="1.20.1250.20:FF:000320">
    <property type="entry name" value="Monocarboxylate transporter"/>
    <property type="match status" value="1"/>
</dbReference>
<dbReference type="InterPro" id="IPR036259">
    <property type="entry name" value="MFS_trans_sf"/>
</dbReference>
<dbReference type="CDD" id="cd17352">
    <property type="entry name" value="MFS_MCT_SLC16"/>
    <property type="match status" value="1"/>
</dbReference>
<accession>A0AA38HNK9</accession>
<feature type="transmembrane region" description="Helical" evidence="2">
    <location>
        <begin position="240"/>
        <end position="258"/>
    </location>
</feature>
<feature type="transmembrane region" description="Helical" evidence="2">
    <location>
        <begin position="614"/>
        <end position="635"/>
    </location>
</feature>
<comment type="caution">
    <text evidence="3">The sequence shown here is derived from an EMBL/GenBank/DDBJ whole genome shotgun (WGS) entry which is preliminary data.</text>
</comment>
<gene>
    <name evidence="3" type="ORF">Zmor_003163</name>
</gene>
<dbReference type="InterPro" id="IPR011701">
    <property type="entry name" value="MFS"/>
</dbReference>
<feature type="transmembrane region" description="Helical" evidence="2">
    <location>
        <begin position="120"/>
        <end position="144"/>
    </location>
</feature>
<sequence length="652" mass="70608">MSNENKHVNIDVQEPLLENSGKKTPQPQSENSPKIDGETNNSRKQKPHEMERKRTKSVAIIAEENEKKMDKWKLVPPDGGWGWLVLFGSTLVNVLVPGTVKSFGVLFVEFLEAFEASPAAAAWIPALCYFLYSSLGPVSSLLSVKYSYRTVTLIGGSFAATGMILSYFADSVAFLCISYGVFVGTGAGLSFPPTVYIVTSYFLRLRGVANGLCISGSALGSIILPPILRVLLELYGYRGAVLLMGGVTLNVWVAALFYDPVEKHMKKVPIETQESDSEELSPLKPKFVISTEDSMASLPQIPHNDSFLENLDISSNNFNRSVSSAAMQNFKTPTSRERKISMPTGRNELIKAKAGATGSRTNMNSSSALHAVPETGNGAMDLQSQGRLTSSRRPRVPRRSPSTSSFQYISTPYHGSTLTLQPETFASSFSLRSARKSDGKEPESKKNKFFDITLLKDPLYLVILISNATNAVSYTNFIILLPSFALTLGYDKNDGALLLSIVSALDLVGRIGGSALSDLQLCPKAAYFIGGLFVSGISLAVMPFFTGYGMISVCSAIFGLASGIYVGVTAVIMADMLGEERLQSTYGISLFVNGILQLVGPPICGIWFETTKSYISLFCTLGVILVVGAVIWGIVPFIKKPQTEDNDDDDSS</sequence>
<feature type="region of interest" description="Disordered" evidence="1">
    <location>
        <begin position="327"/>
        <end position="346"/>
    </location>
</feature>
<keyword evidence="2" id="KW-0472">Membrane</keyword>
<feature type="transmembrane region" description="Helical" evidence="2">
    <location>
        <begin position="81"/>
        <end position="100"/>
    </location>
</feature>
<name>A0AA38HNK9_9CUCU</name>
<dbReference type="PANTHER" id="PTHR11360">
    <property type="entry name" value="MONOCARBOXYLATE TRANSPORTER"/>
    <property type="match status" value="1"/>
</dbReference>
<dbReference type="InterPro" id="IPR050327">
    <property type="entry name" value="Proton-linked_MCT"/>
</dbReference>
<feature type="transmembrane region" description="Helical" evidence="2">
    <location>
        <begin position="151"/>
        <end position="169"/>
    </location>
</feature>
<protein>
    <submittedName>
        <fullName evidence="3">Uncharacterized protein</fullName>
    </submittedName>
</protein>
<feature type="region of interest" description="Disordered" evidence="1">
    <location>
        <begin position="1"/>
        <end position="57"/>
    </location>
</feature>
<dbReference type="EMBL" id="JALNTZ010000010">
    <property type="protein sequence ID" value="KAJ3639827.1"/>
    <property type="molecule type" value="Genomic_DNA"/>
</dbReference>
<keyword evidence="2" id="KW-1133">Transmembrane helix</keyword>
<dbReference type="SUPFAM" id="SSF103473">
    <property type="entry name" value="MFS general substrate transporter"/>
    <property type="match status" value="1"/>
</dbReference>
<evidence type="ECO:0000313" key="3">
    <source>
        <dbReference type="EMBL" id="KAJ3639827.1"/>
    </source>
</evidence>
<feature type="region of interest" description="Disordered" evidence="1">
    <location>
        <begin position="354"/>
        <end position="409"/>
    </location>
</feature>
<feature type="transmembrane region" description="Helical" evidence="2">
    <location>
        <begin position="525"/>
        <end position="544"/>
    </location>
</feature>
<evidence type="ECO:0000256" key="1">
    <source>
        <dbReference type="SAM" id="MobiDB-lite"/>
    </source>
</evidence>
<dbReference type="Pfam" id="PF07690">
    <property type="entry name" value="MFS_1"/>
    <property type="match status" value="2"/>
</dbReference>
<feature type="transmembrane region" description="Helical" evidence="2">
    <location>
        <begin position="181"/>
        <end position="203"/>
    </location>
</feature>
<evidence type="ECO:0000313" key="4">
    <source>
        <dbReference type="Proteomes" id="UP001168821"/>
    </source>
</evidence>
<feature type="transmembrane region" description="Helical" evidence="2">
    <location>
        <begin position="208"/>
        <end position="228"/>
    </location>
</feature>
<evidence type="ECO:0000256" key="2">
    <source>
        <dbReference type="SAM" id="Phobius"/>
    </source>
</evidence>
<dbReference type="AlphaFoldDB" id="A0AA38HNK9"/>
<reference evidence="3" key="1">
    <citation type="journal article" date="2023" name="G3 (Bethesda)">
        <title>Whole genome assemblies of Zophobas morio and Tenebrio molitor.</title>
        <authorList>
            <person name="Kaur S."/>
            <person name="Stinson S.A."/>
            <person name="diCenzo G.C."/>
        </authorList>
    </citation>
    <scope>NUCLEOTIDE SEQUENCE</scope>
    <source>
        <strain evidence="3">QUZm001</strain>
    </source>
</reference>
<keyword evidence="4" id="KW-1185">Reference proteome</keyword>